<dbReference type="Gene3D" id="3.40.50.620">
    <property type="entry name" value="HUPs"/>
    <property type="match status" value="1"/>
</dbReference>
<dbReference type="InterPro" id="IPR006016">
    <property type="entry name" value="UspA"/>
</dbReference>
<dbReference type="EMBL" id="CADCVK010000034">
    <property type="protein sequence ID" value="CAA9465513.1"/>
    <property type="molecule type" value="Genomic_DNA"/>
</dbReference>
<evidence type="ECO:0000256" key="1">
    <source>
        <dbReference type="ARBA" id="ARBA00008791"/>
    </source>
</evidence>
<dbReference type="InterPro" id="IPR014729">
    <property type="entry name" value="Rossmann-like_a/b/a_fold"/>
</dbReference>
<dbReference type="PRINTS" id="PR01438">
    <property type="entry name" value="UNVRSLSTRESS"/>
</dbReference>
<dbReference type="Pfam" id="PF00582">
    <property type="entry name" value="Usp"/>
    <property type="match status" value="1"/>
</dbReference>
<reference evidence="3" key="1">
    <citation type="submission" date="2020-02" db="EMBL/GenBank/DDBJ databases">
        <authorList>
            <person name="Meier V. D."/>
        </authorList>
    </citation>
    <scope>NUCLEOTIDE SEQUENCE</scope>
    <source>
        <strain evidence="3">AVDCRST_MAG12</strain>
    </source>
</reference>
<organism evidence="3">
    <name type="scientific">uncultured Rubrobacteraceae bacterium</name>
    <dbReference type="NCBI Taxonomy" id="349277"/>
    <lineage>
        <taxon>Bacteria</taxon>
        <taxon>Bacillati</taxon>
        <taxon>Actinomycetota</taxon>
        <taxon>Rubrobacteria</taxon>
        <taxon>Rubrobacterales</taxon>
        <taxon>Rubrobacteraceae</taxon>
        <taxon>environmental samples</taxon>
    </lineage>
</organism>
<gene>
    <name evidence="3" type="ORF">AVDCRST_MAG12-264</name>
</gene>
<dbReference type="PANTHER" id="PTHR46268:SF6">
    <property type="entry name" value="UNIVERSAL STRESS PROTEIN UP12"/>
    <property type="match status" value="1"/>
</dbReference>
<evidence type="ECO:0000313" key="3">
    <source>
        <dbReference type="EMBL" id="CAA9465513.1"/>
    </source>
</evidence>
<protein>
    <recommendedName>
        <fullName evidence="2">UspA domain-containing protein</fullName>
    </recommendedName>
</protein>
<dbReference type="SUPFAM" id="SSF52402">
    <property type="entry name" value="Adenine nucleotide alpha hydrolases-like"/>
    <property type="match status" value="1"/>
</dbReference>
<dbReference type="PANTHER" id="PTHR46268">
    <property type="entry name" value="STRESS RESPONSE PROTEIN NHAX"/>
    <property type="match status" value="1"/>
</dbReference>
<name>A0A6J4R6E0_9ACTN</name>
<dbReference type="InterPro" id="IPR006015">
    <property type="entry name" value="Universal_stress_UspA"/>
</dbReference>
<feature type="domain" description="UspA" evidence="2">
    <location>
        <begin position="4"/>
        <end position="145"/>
    </location>
</feature>
<sequence length="157" mass="17371">MFPKKILVATDASDEAYPAVEAAVELANGTGSELHVVFVVSTAPELPYPKFTARKRNEAYLEQKRLGGLRLLEHQVRLVEELGGRVTASHYREGKAEREVVRLGREIGAGLIVTGGQRRPWFVRLFGPGFSTRLFRKADRPVLMVGKHAPKPSAVPK</sequence>
<dbReference type="AlphaFoldDB" id="A0A6J4R6E0"/>
<dbReference type="CDD" id="cd00293">
    <property type="entry name" value="USP-like"/>
    <property type="match status" value="1"/>
</dbReference>
<proteinExistence type="inferred from homology"/>
<accession>A0A6J4R6E0</accession>
<comment type="similarity">
    <text evidence="1">Belongs to the universal stress protein A family.</text>
</comment>
<evidence type="ECO:0000259" key="2">
    <source>
        <dbReference type="Pfam" id="PF00582"/>
    </source>
</evidence>